<feature type="region of interest" description="Disordered" evidence="2">
    <location>
        <begin position="1"/>
        <end position="27"/>
    </location>
</feature>
<sequence length="768" mass="84885">MPTKQDTHPLNQPGETHSHENHNNVSCTSCGTSKPSLGVMAEKIGRQIAEVHTVLCKTALELVGARDELGYVLPDLKDFVNTRDETGKAIVDIISRLQKSVAADISVGAEILLEVQYTTVGLVKAETELSAMNAKIAVLESIIRQEQQNRRVYDQQLGDLNGKLDRLLLEFEKKKKSPSPVPKLRKPRSKKPVNAVQLESDGDELDLSSTESLNDSGGLEEGTSAPAKKKNKVVVPKKKKKKTAKKTGPSQATRSKSCTKPLPGTQQESVAERPKERSISLGAAAESTPRPGTTDKASFVVEETPQQAAPYAFEEEQSGRIPETVASSSKSGPKVPSQKRPKRRMLAGPATQEAWEMDTSDTSSTPTHKMLLQAPSTPKTPSIRNFIKRTSVTPKTLARTGYRRNSRCPHPPVEDVDVEMYSSGSSGREIDDIADYLGNNYGTPTRARIHRVEPTFETPRNREEEINKELEFTPLHPLPSSVTVRKRRSSTRSSPDSPQHAKRVNLGEDRIPSISASVEEMPFHPAYNFHTKPTTETKEPSEEEDTKMEMEIDTPSPIFHSPSSDKENMVPSPSSPTRPRWTGIHTPDTNSKPILLYDITSTQKQILENKKLQATKNPFHAIHITPTPPQNPPRSTIPRRPRSSSIPQPQPPKTLPQKTGLTSKLNLLSQKRHQTPTPATPTPQKLLHKSAKSTSAGFYNYLPSPTPSFTPQMGHSRKEDVKRFPRSLYSNKTRDLSNMGPRRDGMEYNLDGGGSKFSWDFVASNPGA</sequence>
<evidence type="ECO:0000313" key="3">
    <source>
        <dbReference type="EMBL" id="KAK6510143.1"/>
    </source>
</evidence>
<feature type="region of interest" description="Disordered" evidence="2">
    <location>
        <begin position="454"/>
        <end position="509"/>
    </location>
</feature>
<proteinExistence type="predicted"/>
<evidence type="ECO:0000313" key="4">
    <source>
        <dbReference type="Proteomes" id="UP001370758"/>
    </source>
</evidence>
<feature type="compositionally biased region" description="Polar residues" evidence="2">
    <location>
        <begin position="660"/>
        <end position="669"/>
    </location>
</feature>
<dbReference type="Proteomes" id="UP001370758">
    <property type="component" value="Unassembled WGS sequence"/>
</dbReference>
<dbReference type="AlphaFoldDB" id="A0AAV9WL03"/>
<feature type="region of interest" description="Disordered" evidence="2">
    <location>
        <begin position="526"/>
        <end position="592"/>
    </location>
</feature>
<gene>
    <name evidence="3" type="ORF">TWF481_004857</name>
</gene>
<dbReference type="EMBL" id="JAVHJL010000002">
    <property type="protein sequence ID" value="KAK6510143.1"/>
    <property type="molecule type" value="Genomic_DNA"/>
</dbReference>
<reference evidence="3 4" key="1">
    <citation type="submission" date="2023-08" db="EMBL/GenBank/DDBJ databases">
        <authorList>
            <person name="Palmer J.M."/>
        </authorList>
    </citation>
    <scope>NUCLEOTIDE SEQUENCE [LARGE SCALE GENOMIC DNA]</scope>
    <source>
        <strain evidence="3 4">TWF481</strain>
    </source>
</reference>
<feature type="region of interest" description="Disordered" evidence="2">
    <location>
        <begin position="621"/>
        <end position="750"/>
    </location>
</feature>
<accession>A0AAV9WL03</accession>
<feature type="region of interest" description="Disordered" evidence="2">
    <location>
        <begin position="400"/>
        <end position="428"/>
    </location>
</feature>
<feature type="compositionally biased region" description="Basic residues" evidence="2">
    <location>
        <begin position="227"/>
        <end position="245"/>
    </location>
</feature>
<name>A0AAV9WL03_9PEZI</name>
<feature type="region of interest" description="Disordered" evidence="2">
    <location>
        <begin position="174"/>
        <end position="385"/>
    </location>
</feature>
<evidence type="ECO:0000256" key="2">
    <source>
        <dbReference type="SAM" id="MobiDB-lite"/>
    </source>
</evidence>
<organism evidence="3 4">
    <name type="scientific">Arthrobotrys musiformis</name>
    <dbReference type="NCBI Taxonomy" id="47236"/>
    <lineage>
        <taxon>Eukaryota</taxon>
        <taxon>Fungi</taxon>
        <taxon>Dikarya</taxon>
        <taxon>Ascomycota</taxon>
        <taxon>Pezizomycotina</taxon>
        <taxon>Orbiliomycetes</taxon>
        <taxon>Orbiliales</taxon>
        <taxon>Orbiliaceae</taxon>
        <taxon>Arthrobotrys</taxon>
    </lineage>
</organism>
<evidence type="ECO:0000256" key="1">
    <source>
        <dbReference type="SAM" id="Coils"/>
    </source>
</evidence>
<keyword evidence="1" id="KW-0175">Coiled coil</keyword>
<protein>
    <submittedName>
        <fullName evidence="3">Uncharacterized protein</fullName>
    </submittedName>
</protein>
<feature type="coiled-coil region" evidence="1">
    <location>
        <begin position="122"/>
        <end position="149"/>
    </location>
</feature>
<keyword evidence="4" id="KW-1185">Reference proteome</keyword>
<comment type="caution">
    <text evidence="3">The sequence shown here is derived from an EMBL/GenBank/DDBJ whole genome shotgun (WGS) entry which is preliminary data.</text>
</comment>
<feature type="compositionally biased region" description="Basic and acidic residues" evidence="2">
    <location>
        <begin position="454"/>
        <end position="471"/>
    </location>
</feature>
<feature type="compositionally biased region" description="Polar residues" evidence="2">
    <location>
        <begin position="374"/>
        <end position="385"/>
    </location>
</feature>
<feature type="compositionally biased region" description="Polar residues" evidence="2">
    <location>
        <begin position="248"/>
        <end position="269"/>
    </location>
</feature>